<dbReference type="PANTHER" id="PTHR46948:SF1">
    <property type="entry name" value="RIBONUCLEASE P PROTEIN SUBUNIT P38"/>
    <property type="match status" value="1"/>
</dbReference>
<dbReference type="EMBL" id="WNYA01000005">
    <property type="protein sequence ID" value="KAG8573800.1"/>
    <property type="molecule type" value="Genomic_DNA"/>
</dbReference>
<dbReference type="GO" id="GO:0000172">
    <property type="term" value="C:ribonuclease MRP complex"/>
    <property type="evidence" value="ECO:0007669"/>
    <property type="project" value="InterPro"/>
</dbReference>
<dbReference type="GO" id="GO:0033204">
    <property type="term" value="F:ribonuclease P RNA binding"/>
    <property type="evidence" value="ECO:0007669"/>
    <property type="project" value="TreeGrafter"/>
</dbReference>
<dbReference type="InterPro" id="IPR042848">
    <property type="entry name" value="Rpp38"/>
</dbReference>
<evidence type="ECO:0000313" key="3">
    <source>
        <dbReference type="EMBL" id="KAG8573800.1"/>
    </source>
</evidence>
<dbReference type="AlphaFoldDB" id="A0AAV7BMA5"/>
<dbReference type="InterPro" id="IPR004038">
    <property type="entry name" value="Ribosomal_eL8/eL30/eS12/Gad45"/>
</dbReference>
<comment type="caution">
    <text evidence="3">The sequence shown here is derived from an EMBL/GenBank/DDBJ whole genome shotgun (WGS) entry which is preliminary data.</text>
</comment>
<feature type="compositionally biased region" description="Basic and acidic residues" evidence="1">
    <location>
        <begin position="82"/>
        <end position="98"/>
    </location>
</feature>
<protein>
    <recommendedName>
        <fullName evidence="2">Ribosomal protein eL8/eL30/eS12/Gadd45 domain-containing protein</fullName>
    </recommendedName>
</protein>
<keyword evidence="4" id="KW-1185">Reference proteome</keyword>
<dbReference type="PANTHER" id="PTHR46948">
    <property type="entry name" value="RIBONUCLEASE P PROTEIN SUBUNIT P38"/>
    <property type="match status" value="1"/>
</dbReference>
<proteinExistence type="predicted"/>
<dbReference type="InterPro" id="IPR029064">
    <property type="entry name" value="Ribosomal_eL30-like_sf"/>
</dbReference>
<accession>A0AAV7BMA5</accession>
<dbReference type="GO" id="GO:0001650">
    <property type="term" value="C:fibrillar center"/>
    <property type="evidence" value="ECO:0007669"/>
    <property type="project" value="TreeGrafter"/>
</dbReference>
<dbReference type="GO" id="GO:0004526">
    <property type="term" value="F:ribonuclease P activity"/>
    <property type="evidence" value="ECO:0007669"/>
    <property type="project" value="TreeGrafter"/>
</dbReference>
<reference evidence="3" key="1">
    <citation type="thesis" date="2020" institute="ProQuest LLC" country="789 East Eisenhower Parkway, Ann Arbor, MI, USA">
        <title>Comparative Genomics and Chromosome Evolution.</title>
        <authorList>
            <person name="Mudd A.B."/>
        </authorList>
    </citation>
    <scope>NUCLEOTIDE SEQUENCE</scope>
    <source>
        <strain evidence="3">237g6f4</strain>
        <tissue evidence="3">Blood</tissue>
    </source>
</reference>
<feature type="region of interest" description="Disordered" evidence="1">
    <location>
        <begin position="222"/>
        <end position="247"/>
    </location>
</feature>
<dbReference type="Proteomes" id="UP000824782">
    <property type="component" value="Unassembled WGS sequence"/>
</dbReference>
<name>A0AAV7BMA5_ENGPU</name>
<feature type="region of interest" description="Disordered" evidence="1">
    <location>
        <begin position="59"/>
        <end position="102"/>
    </location>
</feature>
<feature type="domain" description="Ribosomal protein eL8/eL30/eS12/Gadd45" evidence="2">
    <location>
        <begin position="109"/>
        <end position="174"/>
    </location>
</feature>
<organism evidence="3 4">
    <name type="scientific">Engystomops pustulosus</name>
    <name type="common">Tungara frog</name>
    <name type="synonym">Physalaemus pustulosus</name>
    <dbReference type="NCBI Taxonomy" id="76066"/>
    <lineage>
        <taxon>Eukaryota</taxon>
        <taxon>Metazoa</taxon>
        <taxon>Chordata</taxon>
        <taxon>Craniata</taxon>
        <taxon>Vertebrata</taxon>
        <taxon>Euteleostomi</taxon>
        <taxon>Amphibia</taxon>
        <taxon>Batrachia</taxon>
        <taxon>Anura</taxon>
        <taxon>Neobatrachia</taxon>
        <taxon>Hyloidea</taxon>
        <taxon>Leptodactylidae</taxon>
        <taxon>Leiuperinae</taxon>
        <taxon>Engystomops</taxon>
    </lineage>
</organism>
<evidence type="ECO:0000313" key="4">
    <source>
        <dbReference type="Proteomes" id="UP000824782"/>
    </source>
</evidence>
<dbReference type="GO" id="GO:0005655">
    <property type="term" value="C:nucleolar ribonuclease P complex"/>
    <property type="evidence" value="ECO:0007669"/>
    <property type="project" value="InterPro"/>
</dbReference>
<sequence>MAPKLGKMSISKIKARSKTSLNSPYVKIWTPVVGEDMQFILKTLLKMLEEFGLKKIETHPTAGKGRKKRKKPQDSEGNNNNSDKDDKGSDTETPKKAVPETGWTNKDLRKQLAVGINEVTRALEKNDLFLVIVCKSAKPEMITKHIMELSYSREVPALQLPRLSENIAPTLGLKSVLALGLRKSADLFHEQVKAILPLVPPLHVPWLPIEGATPKKFIVSVEEDEPEEAEPGNPPSAKKRKLSTAVPVDIKLHNLKVKKIVPNPAKKKKKKEKKAQKKVLKQKTK</sequence>
<feature type="region of interest" description="Disordered" evidence="1">
    <location>
        <begin position="259"/>
        <end position="285"/>
    </location>
</feature>
<gene>
    <name evidence="3" type="ORF">GDO81_012553</name>
</gene>
<evidence type="ECO:0000259" key="2">
    <source>
        <dbReference type="Pfam" id="PF01248"/>
    </source>
</evidence>
<dbReference type="GO" id="GO:0001682">
    <property type="term" value="P:tRNA 5'-leader removal"/>
    <property type="evidence" value="ECO:0007669"/>
    <property type="project" value="InterPro"/>
</dbReference>
<dbReference type="Gene3D" id="3.30.1330.30">
    <property type="match status" value="1"/>
</dbReference>
<evidence type="ECO:0000256" key="1">
    <source>
        <dbReference type="SAM" id="MobiDB-lite"/>
    </source>
</evidence>
<dbReference type="Pfam" id="PF01248">
    <property type="entry name" value="Ribosomal_L7Ae"/>
    <property type="match status" value="1"/>
</dbReference>
<dbReference type="SUPFAM" id="SSF55315">
    <property type="entry name" value="L30e-like"/>
    <property type="match status" value="1"/>
</dbReference>